<dbReference type="Proteomes" id="UP000388235">
    <property type="component" value="Chromosome"/>
</dbReference>
<dbReference type="NCBIfam" id="TIGR02532">
    <property type="entry name" value="IV_pilin_GFxxxE"/>
    <property type="match status" value="1"/>
</dbReference>
<dbReference type="GO" id="GO:0043683">
    <property type="term" value="P:type IV pilus assembly"/>
    <property type="evidence" value="ECO:0007669"/>
    <property type="project" value="InterPro"/>
</dbReference>
<dbReference type="RefSeq" id="WP_153714400.1">
    <property type="nucleotide sequence ID" value="NZ_CP045871.1"/>
</dbReference>
<dbReference type="InterPro" id="IPR012902">
    <property type="entry name" value="N_methyl_site"/>
</dbReference>
<keyword evidence="3" id="KW-1185">Reference proteome</keyword>
<reference evidence="2 3" key="1">
    <citation type="submission" date="2019-11" db="EMBL/GenBank/DDBJ databases">
        <authorList>
            <person name="Khan S.A."/>
            <person name="Jeon C.O."/>
            <person name="Chun B.H."/>
        </authorList>
    </citation>
    <scope>NUCLEOTIDE SEQUENCE [LARGE SCALE GENOMIC DNA]</scope>
    <source>
        <strain evidence="2 3">IMCC 1097</strain>
    </source>
</reference>
<feature type="transmembrane region" description="Helical" evidence="1">
    <location>
        <begin position="7"/>
        <end position="31"/>
    </location>
</feature>
<keyword evidence="1" id="KW-0812">Transmembrane</keyword>
<sequence>MKRGFSLVELMIALLIGSLLMAGVFTVLVGAKQSYRVQDELSRTQENARFAAEFIARDLRMAGFRGCRPSLPITPMINAASDWRYDLNTPIRGYQGIANFPVEFDAGATIAAFSNANHDPDALVVVRVDADNTRGVGTETAGNLTLSGAHDFALGQVMAASTCDALTLFQVSADNTGTTTLAHNVVAGLSPGNCSNRLGGDCATPAAGAFDQGGVVMPLVGRAYYLANGVGGVPGLYRVEVGPSGGLTRDELVPGIEDMRIWFGHDSDNDGVVNRWRRAGDPSLDFSEVTAARVQMLLRTLQAPDAEVKPYAFAGAAITPADGHVRRSFVTTINLRNRS</sequence>
<gene>
    <name evidence="2" type="ORF">GH975_10095</name>
</gene>
<proteinExistence type="predicted"/>
<evidence type="ECO:0000256" key="1">
    <source>
        <dbReference type="SAM" id="Phobius"/>
    </source>
</evidence>
<dbReference type="PROSITE" id="PS00409">
    <property type="entry name" value="PROKAR_NTER_METHYL"/>
    <property type="match status" value="1"/>
</dbReference>
<dbReference type="Pfam" id="PF07963">
    <property type="entry name" value="N_methyl"/>
    <property type="match status" value="1"/>
</dbReference>
<dbReference type="KEGG" id="llp:GH975_10095"/>
<evidence type="ECO:0000313" key="2">
    <source>
        <dbReference type="EMBL" id="QGG80897.1"/>
    </source>
</evidence>
<protein>
    <submittedName>
        <fullName evidence="2">Prepilin-type N-terminal cleavage/methylation domain-containing protein</fullName>
    </submittedName>
</protein>
<keyword evidence="1" id="KW-1133">Transmembrane helix</keyword>
<dbReference type="InterPro" id="IPR045584">
    <property type="entry name" value="Pilin-like"/>
</dbReference>
<dbReference type="SUPFAM" id="SSF54523">
    <property type="entry name" value="Pili subunits"/>
    <property type="match status" value="1"/>
</dbReference>
<dbReference type="OrthoDB" id="5296662at2"/>
<dbReference type="EMBL" id="CP045871">
    <property type="protein sequence ID" value="QGG80897.1"/>
    <property type="molecule type" value="Genomic_DNA"/>
</dbReference>
<dbReference type="AlphaFoldDB" id="A0A5Q2QFY2"/>
<organism evidence="2 3">
    <name type="scientific">Litorivicinus lipolyticus</name>
    <dbReference type="NCBI Taxonomy" id="418701"/>
    <lineage>
        <taxon>Bacteria</taxon>
        <taxon>Pseudomonadati</taxon>
        <taxon>Pseudomonadota</taxon>
        <taxon>Gammaproteobacteria</taxon>
        <taxon>Oceanospirillales</taxon>
        <taxon>Litorivicinaceae</taxon>
        <taxon>Litorivicinus</taxon>
    </lineage>
</organism>
<accession>A0A5Q2QFY2</accession>
<evidence type="ECO:0000313" key="3">
    <source>
        <dbReference type="Proteomes" id="UP000388235"/>
    </source>
</evidence>
<dbReference type="InterPro" id="IPR032092">
    <property type="entry name" value="PilW"/>
</dbReference>
<name>A0A5Q2QFY2_9GAMM</name>
<dbReference type="Pfam" id="PF16074">
    <property type="entry name" value="PilW"/>
    <property type="match status" value="1"/>
</dbReference>
<keyword evidence="1" id="KW-0472">Membrane</keyword>